<evidence type="ECO:0000256" key="2">
    <source>
        <dbReference type="SAM" id="Phobius"/>
    </source>
</evidence>
<name>A0A3L7J128_9MICO</name>
<feature type="compositionally biased region" description="Polar residues" evidence="1">
    <location>
        <begin position="17"/>
        <end position="27"/>
    </location>
</feature>
<keyword evidence="2" id="KW-1133">Transmembrane helix</keyword>
<dbReference type="RefSeq" id="WP_147440945.1">
    <property type="nucleotide sequence ID" value="NZ_BMEK01000002.1"/>
</dbReference>
<feature type="transmembrane region" description="Helical" evidence="2">
    <location>
        <begin position="108"/>
        <end position="134"/>
    </location>
</feature>
<protein>
    <recommendedName>
        <fullName evidence="5">DUF4190 domain-containing protein</fullName>
    </recommendedName>
</protein>
<feature type="region of interest" description="Disordered" evidence="1">
    <location>
        <begin position="1"/>
        <end position="52"/>
    </location>
</feature>
<accession>A0A3L7J128</accession>
<organism evidence="3 4">
    <name type="scientific">Mycetocola zhadangensis</name>
    <dbReference type="NCBI Taxonomy" id="1164595"/>
    <lineage>
        <taxon>Bacteria</taxon>
        <taxon>Bacillati</taxon>
        <taxon>Actinomycetota</taxon>
        <taxon>Actinomycetes</taxon>
        <taxon>Micrococcales</taxon>
        <taxon>Microbacteriaceae</taxon>
        <taxon>Mycetocola</taxon>
    </lineage>
</organism>
<sequence length="156" mass="15930">MTNLPPSPYGPADPTAQGPQSPYSAPQPSGVAEYDPRQQPQHGYTAGGPTPPERGQGLGRAAFIIGIASMVAAFIPIVNVLSFALGPVGVVLGGIAWAQAGRPRAQPIWGLALSAVSMLVSFVMIFVFTFGALFTLGMTVESAPALETVVAIALGA</sequence>
<feature type="transmembrane region" description="Helical" evidence="2">
    <location>
        <begin position="63"/>
        <end position="96"/>
    </location>
</feature>
<evidence type="ECO:0000256" key="1">
    <source>
        <dbReference type="SAM" id="MobiDB-lite"/>
    </source>
</evidence>
<reference evidence="3 4" key="1">
    <citation type="submission" date="2018-10" db="EMBL/GenBank/DDBJ databases">
        <authorList>
            <person name="Li J."/>
        </authorList>
    </citation>
    <scope>NUCLEOTIDE SEQUENCE [LARGE SCALE GENOMIC DNA]</scope>
    <source>
        <strain evidence="3 4">ZD1-4</strain>
    </source>
</reference>
<dbReference type="EMBL" id="RCWJ01000002">
    <property type="protein sequence ID" value="RLQ84203.1"/>
    <property type="molecule type" value="Genomic_DNA"/>
</dbReference>
<feature type="compositionally biased region" description="Pro residues" evidence="1">
    <location>
        <begin position="1"/>
        <end position="11"/>
    </location>
</feature>
<gene>
    <name evidence="3" type="ORF">D9V28_08265</name>
</gene>
<keyword evidence="4" id="KW-1185">Reference proteome</keyword>
<dbReference type="Proteomes" id="UP000282460">
    <property type="component" value="Unassembled WGS sequence"/>
</dbReference>
<evidence type="ECO:0000313" key="4">
    <source>
        <dbReference type="Proteomes" id="UP000282460"/>
    </source>
</evidence>
<keyword evidence="2" id="KW-0812">Transmembrane</keyword>
<comment type="caution">
    <text evidence="3">The sequence shown here is derived from an EMBL/GenBank/DDBJ whole genome shotgun (WGS) entry which is preliminary data.</text>
</comment>
<evidence type="ECO:0000313" key="3">
    <source>
        <dbReference type="EMBL" id="RLQ84203.1"/>
    </source>
</evidence>
<evidence type="ECO:0008006" key="5">
    <source>
        <dbReference type="Google" id="ProtNLM"/>
    </source>
</evidence>
<dbReference type="AlphaFoldDB" id="A0A3L7J128"/>
<keyword evidence="2" id="KW-0472">Membrane</keyword>
<proteinExistence type="predicted"/>